<dbReference type="RefSeq" id="WP_014614228.1">
    <property type="nucleotide sequence ID" value="NZ_BAAFHP010000002.1"/>
</dbReference>
<accession>A0A166QBH3</accession>
<dbReference type="Proteomes" id="UP000246800">
    <property type="component" value="Unassembled WGS sequence"/>
</dbReference>
<evidence type="ECO:0000313" key="8">
    <source>
        <dbReference type="Proteomes" id="UP000600220"/>
    </source>
</evidence>
<dbReference type="EMBL" id="QEIV01001804">
    <property type="protein sequence ID" value="PWZ95094.1"/>
    <property type="molecule type" value="Genomic_DNA"/>
</dbReference>
<evidence type="ECO:0000313" key="5">
    <source>
        <dbReference type="Proteomes" id="UP000246351"/>
    </source>
</evidence>
<dbReference type="EMBL" id="QEIT01000099">
    <property type="protein sequence ID" value="PWZ72893.1"/>
    <property type="molecule type" value="Genomic_DNA"/>
</dbReference>
<dbReference type="Proteomes" id="UP000600220">
    <property type="component" value="Unassembled WGS sequence"/>
</dbReference>
<evidence type="ECO:0000313" key="2">
    <source>
        <dbReference type="EMBL" id="PWZ72893.1"/>
    </source>
</evidence>
<protein>
    <submittedName>
        <fullName evidence="3">Uncharacterized protein</fullName>
    </submittedName>
</protein>
<proteinExistence type="predicted"/>
<dbReference type="AlphaFoldDB" id="A0A166QBH3"/>
<keyword evidence="8" id="KW-1185">Reference proteome</keyword>
<organism evidence="3 5">
    <name type="scientific">Staphylococcus pseudintermedius</name>
    <dbReference type="NCBI Taxonomy" id="283734"/>
    <lineage>
        <taxon>Bacteria</taxon>
        <taxon>Bacillati</taxon>
        <taxon>Bacillota</taxon>
        <taxon>Bacilli</taxon>
        <taxon>Bacillales</taxon>
        <taxon>Staphylococcaceae</taxon>
        <taxon>Staphylococcus</taxon>
        <taxon>Staphylococcus intermedius group</taxon>
    </lineage>
</organism>
<evidence type="ECO:0000313" key="3">
    <source>
        <dbReference type="EMBL" id="PWZ95094.1"/>
    </source>
</evidence>
<evidence type="ECO:0000313" key="1">
    <source>
        <dbReference type="EMBL" id="EGQ4385416.1"/>
    </source>
</evidence>
<reference evidence="1 8" key="2">
    <citation type="submission" date="2018-11" db="EMBL/GenBank/DDBJ databases">
        <authorList>
            <consortium name="Veterinary Laboratory Investigation and Response Network"/>
        </authorList>
    </citation>
    <scope>NUCLEOTIDE SEQUENCE [LARGE SCALE GENOMIC DNA]</scope>
    <source>
        <strain evidence="1 8">SPSE-18-VL-LA-PA-Ryan-0021</strain>
    </source>
</reference>
<gene>
    <name evidence="2" type="ORF">DD902_12490</name>
    <name evidence="3" type="ORF">DD924_16090</name>
    <name evidence="1" type="ORF">EGV54_09980</name>
    <name evidence="4" type="ORF">JGZ15_08035</name>
</gene>
<dbReference type="EMBL" id="CP066884">
    <property type="protein sequence ID" value="QQM97458.1"/>
    <property type="molecule type" value="Genomic_DNA"/>
</dbReference>
<dbReference type="Proteomes" id="UP000595859">
    <property type="component" value="Chromosome"/>
</dbReference>
<reference evidence="5 6" key="1">
    <citation type="journal article" date="2018" name="Vet. Microbiol.">
        <title>Clonal diversity and geographic distribution of methicillin-resistant Staphylococcus pseudintermedius from Australian animals: Discovery of novel sequence types.</title>
        <authorList>
            <person name="Worthing K.A."/>
            <person name="Abraham S."/>
            <person name="Coombs G.W."/>
            <person name="Pang S."/>
            <person name="Saputra S."/>
            <person name="Jordan D."/>
            <person name="Trott D.J."/>
            <person name="Norris J.M."/>
        </authorList>
    </citation>
    <scope>NUCLEOTIDE SEQUENCE [LARGE SCALE GENOMIC DNA]</scope>
    <source>
        <strain evidence="2 6">ST525 1</strain>
        <strain evidence="3 5">ST71 3</strain>
    </source>
</reference>
<reference evidence="4 7" key="3">
    <citation type="submission" date="2020-12" db="EMBL/GenBank/DDBJ databases">
        <title>Whole genome sequencing and de novo assembly of Staphylococcus pseudintermedius: a novel pangenome approach to unravel pathogenesis of canine pyoderma.</title>
        <authorList>
            <person name="Ferrer L."/>
            <person name="Perez D."/>
            <person name="Fonticoba R."/>
            <person name="Vines J."/>
            <person name="Fabregas N."/>
            <person name="Madronero S."/>
            <person name="Meroni G."/>
            <person name="Martino P."/>
            <person name="Martinez S."/>
            <person name="Cusco A."/>
            <person name="Migura L."/>
            <person name="Francino O."/>
        </authorList>
    </citation>
    <scope>NUCLEOTIDE SEQUENCE [LARGE SCALE GENOMIC DNA]</scope>
    <source>
        <strain evidence="4 7">HSP080</strain>
    </source>
</reference>
<evidence type="ECO:0000313" key="7">
    <source>
        <dbReference type="Proteomes" id="UP000595859"/>
    </source>
</evidence>
<evidence type="ECO:0000313" key="4">
    <source>
        <dbReference type="EMBL" id="QQM97458.1"/>
    </source>
</evidence>
<evidence type="ECO:0000313" key="6">
    <source>
        <dbReference type="Proteomes" id="UP000246800"/>
    </source>
</evidence>
<sequence>MDIIVERLMKDDKIQTIPRTEKDNNSLLQALCREFEIGHAYSEKGGDRVVTLKKTIQYNL</sequence>
<dbReference type="EMBL" id="AAXKXX010000017">
    <property type="protein sequence ID" value="EGQ4385416.1"/>
    <property type="molecule type" value="Genomic_DNA"/>
</dbReference>
<name>A0A166QBH3_STAPS</name>
<dbReference type="Proteomes" id="UP000246351">
    <property type="component" value="Unassembled WGS sequence"/>
</dbReference>